<keyword evidence="2" id="KW-1185">Reference proteome</keyword>
<comment type="caution">
    <text evidence="1">The sequence shown here is derived from an EMBL/GenBank/DDBJ whole genome shotgun (WGS) entry which is preliminary data.</text>
</comment>
<evidence type="ECO:0000313" key="1">
    <source>
        <dbReference type="EMBL" id="KAF9653881.1"/>
    </source>
</evidence>
<accession>A0ACB6ZXL9</accession>
<dbReference type="Proteomes" id="UP000886501">
    <property type="component" value="Unassembled WGS sequence"/>
</dbReference>
<keyword evidence="1" id="KW-0031">Aminopeptidase</keyword>
<proteinExistence type="predicted"/>
<organism evidence="1 2">
    <name type="scientific">Thelephora ganbajun</name>
    <name type="common">Ganba fungus</name>
    <dbReference type="NCBI Taxonomy" id="370292"/>
    <lineage>
        <taxon>Eukaryota</taxon>
        <taxon>Fungi</taxon>
        <taxon>Dikarya</taxon>
        <taxon>Basidiomycota</taxon>
        <taxon>Agaricomycotina</taxon>
        <taxon>Agaricomycetes</taxon>
        <taxon>Thelephorales</taxon>
        <taxon>Thelephoraceae</taxon>
        <taxon>Thelephora</taxon>
    </lineage>
</organism>
<gene>
    <name evidence="1" type="ORF">BDM02DRAFT_3086523</name>
</gene>
<reference evidence="1" key="2">
    <citation type="journal article" date="2020" name="Nat. Commun.">
        <title>Large-scale genome sequencing of mycorrhizal fungi provides insights into the early evolution of symbiotic traits.</title>
        <authorList>
            <person name="Miyauchi S."/>
            <person name="Kiss E."/>
            <person name="Kuo A."/>
            <person name="Drula E."/>
            <person name="Kohler A."/>
            <person name="Sanchez-Garcia M."/>
            <person name="Morin E."/>
            <person name="Andreopoulos B."/>
            <person name="Barry K.W."/>
            <person name="Bonito G."/>
            <person name="Buee M."/>
            <person name="Carver A."/>
            <person name="Chen C."/>
            <person name="Cichocki N."/>
            <person name="Clum A."/>
            <person name="Culley D."/>
            <person name="Crous P.W."/>
            <person name="Fauchery L."/>
            <person name="Girlanda M."/>
            <person name="Hayes R.D."/>
            <person name="Keri Z."/>
            <person name="LaButti K."/>
            <person name="Lipzen A."/>
            <person name="Lombard V."/>
            <person name="Magnuson J."/>
            <person name="Maillard F."/>
            <person name="Murat C."/>
            <person name="Nolan M."/>
            <person name="Ohm R.A."/>
            <person name="Pangilinan J."/>
            <person name="Pereira M.F."/>
            <person name="Perotto S."/>
            <person name="Peter M."/>
            <person name="Pfister S."/>
            <person name="Riley R."/>
            <person name="Sitrit Y."/>
            <person name="Stielow J.B."/>
            <person name="Szollosi G."/>
            <person name="Zifcakova L."/>
            <person name="Stursova M."/>
            <person name="Spatafora J.W."/>
            <person name="Tedersoo L."/>
            <person name="Vaario L.M."/>
            <person name="Yamada A."/>
            <person name="Yan M."/>
            <person name="Wang P."/>
            <person name="Xu J."/>
            <person name="Bruns T."/>
            <person name="Baldrian P."/>
            <person name="Vilgalys R."/>
            <person name="Dunand C."/>
            <person name="Henrissat B."/>
            <person name="Grigoriev I.V."/>
            <person name="Hibbett D."/>
            <person name="Nagy L.G."/>
            <person name="Martin F.M."/>
        </authorList>
    </citation>
    <scope>NUCLEOTIDE SEQUENCE</scope>
    <source>
        <strain evidence="1">P2</strain>
    </source>
</reference>
<dbReference type="EMBL" id="MU117962">
    <property type="protein sequence ID" value="KAF9653881.1"/>
    <property type="molecule type" value="Genomic_DNA"/>
</dbReference>
<keyword evidence="1" id="KW-0645">Protease</keyword>
<evidence type="ECO:0000313" key="2">
    <source>
        <dbReference type="Proteomes" id="UP000886501"/>
    </source>
</evidence>
<name>A0ACB6ZXL9_THEGA</name>
<keyword evidence="1" id="KW-0378">Hydrolase</keyword>
<sequence length="753" mass="84785">MTMDDAFDGSLNPRRHMIEWLSQWGDDAYGNVKGGSLVLVRLSTNSSEVLLSKGDVVDNDHKPLVWSEWKISPSKRFVLVKANPTRRFHRSKLGNYFIYNFETKETYPLIAPTNPARTVHAEWAPTEDRIAFVHGNDLYIATSVLNTPDIVRVTETGSETVSNALPDWVYEEEVLFQDNALWWSPDSSRIAFLSFNDTLVDTYSFPIYNPTGKSGAIVPFTSENTMKYPMAGRNNPIVSAHVLNLRILDPDPSDASSFVADLDWGGRFEGDDSILFNVAWVGNTTLLLKESNRNSDDGNVVVFDLTPGTFHGGVVRKLGKHGEENDDGWIDNTRTVHALPGGVYSDAPTAYLDIIPNKDGFAHIALFASAEATSPTFLTSGRWEVTEDPLCVDPNNRLVYFQAAYPTSVQRQIFYVSLPQTAGGSDYTVAEPFPLTDWKTQSYYFAKFSAQCGFYRLNYEGPDIPWQQLRSTAGNTVIRVLESNPQLGLKQANFHGADVILSTIEVGGLEFNVKEIRPPNMDTSGKTKYPVLFGVSGAPTSQMVTNRYQREWEYYVASHMRYVVVVVDGRGSNYKGRKFRNPVRGRLGHWEPLDQVSAARIWAKKPYTDKKRIGIWGWSYGGYVSGKVVELNAGVHSLAIAIAPVVDWRYYDSMFTERFMGTPARNPEGYNMSAISNVTGFHNVHFMLAHGTADINVHFANSAHLLDMLTQAKVRRFDFRMFVDSDHAMYGTFREVFEYMNLFLEERWGMGPR</sequence>
<reference evidence="1" key="1">
    <citation type="submission" date="2019-10" db="EMBL/GenBank/DDBJ databases">
        <authorList>
            <consortium name="DOE Joint Genome Institute"/>
            <person name="Kuo A."/>
            <person name="Miyauchi S."/>
            <person name="Kiss E."/>
            <person name="Drula E."/>
            <person name="Kohler A."/>
            <person name="Sanchez-Garcia M."/>
            <person name="Andreopoulos B."/>
            <person name="Barry K.W."/>
            <person name="Bonito G."/>
            <person name="Buee M."/>
            <person name="Carver A."/>
            <person name="Chen C."/>
            <person name="Cichocki N."/>
            <person name="Clum A."/>
            <person name="Culley D."/>
            <person name="Crous P.W."/>
            <person name="Fauchery L."/>
            <person name="Girlanda M."/>
            <person name="Hayes R."/>
            <person name="Keri Z."/>
            <person name="Labutti K."/>
            <person name="Lipzen A."/>
            <person name="Lombard V."/>
            <person name="Magnuson J."/>
            <person name="Maillard F."/>
            <person name="Morin E."/>
            <person name="Murat C."/>
            <person name="Nolan M."/>
            <person name="Ohm R."/>
            <person name="Pangilinan J."/>
            <person name="Pereira M."/>
            <person name="Perotto S."/>
            <person name="Peter M."/>
            <person name="Riley R."/>
            <person name="Sitrit Y."/>
            <person name="Stielow B."/>
            <person name="Szollosi G."/>
            <person name="Zifcakova L."/>
            <person name="Stursova M."/>
            <person name="Spatafora J.W."/>
            <person name="Tedersoo L."/>
            <person name="Vaario L.-M."/>
            <person name="Yamada A."/>
            <person name="Yan M."/>
            <person name="Wang P."/>
            <person name="Xu J."/>
            <person name="Bruns T."/>
            <person name="Baldrian P."/>
            <person name="Vilgalys R."/>
            <person name="Henrissat B."/>
            <person name="Grigoriev I.V."/>
            <person name="Hibbett D."/>
            <person name="Nagy L.G."/>
            <person name="Martin F.M."/>
        </authorList>
    </citation>
    <scope>NUCLEOTIDE SEQUENCE</scope>
    <source>
        <strain evidence="1">P2</strain>
    </source>
</reference>
<protein>
    <submittedName>
        <fullName evidence="1">Dipeptidyl aminopeptidase</fullName>
    </submittedName>
</protein>